<keyword evidence="2" id="KW-1185">Reference proteome</keyword>
<dbReference type="AlphaFoldDB" id="A0A0D3FPE3"/>
<dbReference type="GO" id="GO:0016020">
    <property type="term" value="C:membrane"/>
    <property type="evidence" value="ECO:0007669"/>
    <property type="project" value="InterPro"/>
</dbReference>
<dbReference type="STRING" id="65489.A0A0D3FPE3"/>
<proteinExistence type="predicted"/>
<dbReference type="PANTHER" id="PTHR30540:SF17">
    <property type="entry name" value="POTASSIUM TRANSPORTER 24"/>
    <property type="match status" value="1"/>
</dbReference>
<dbReference type="PaxDb" id="65489-OBART03G35060.1"/>
<reference evidence="1" key="1">
    <citation type="journal article" date="2009" name="Rice">
        <title>De Novo Next Generation Sequencing of Plant Genomes.</title>
        <authorList>
            <person name="Rounsley S."/>
            <person name="Marri P.R."/>
            <person name="Yu Y."/>
            <person name="He R."/>
            <person name="Sisneros N."/>
            <person name="Goicoechea J.L."/>
            <person name="Lee S.J."/>
            <person name="Angelova A."/>
            <person name="Kudrna D."/>
            <person name="Luo M."/>
            <person name="Affourtit J."/>
            <person name="Desany B."/>
            <person name="Knight J."/>
            <person name="Niazi F."/>
            <person name="Egholm M."/>
            <person name="Wing R.A."/>
        </authorList>
    </citation>
    <scope>NUCLEOTIDE SEQUENCE [LARGE SCALE GENOMIC DNA]</scope>
    <source>
        <strain evidence="1">cv. IRGC 105608</strain>
    </source>
</reference>
<dbReference type="HOGENOM" id="CLU_1557641_0_0_1"/>
<dbReference type="PANTHER" id="PTHR30540">
    <property type="entry name" value="OSMOTIC STRESS POTASSIUM TRANSPORTER"/>
    <property type="match status" value="1"/>
</dbReference>
<accession>A0A0D3FPE3</accession>
<organism evidence="1">
    <name type="scientific">Oryza barthii</name>
    <dbReference type="NCBI Taxonomy" id="65489"/>
    <lineage>
        <taxon>Eukaryota</taxon>
        <taxon>Viridiplantae</taxon>
        <taxon>Streptophyta</taxon>
        <taxon>Embryophyta</taxon>
        <taxon>Tracheophyta</taxon>
        <taxon>Spermatophyta</taxon>
        <taxon>Magnoliopsida</taxon>
        <taxon>Liliopsida</taxon>
        <taxon>Poales</taxon>
        <taxon>Poaceae</taxon>
        <taxon>BOP clade</taxon>
        <taxon>Oryzoideae</taxon>
        <taxon>Oryzeae</taxon>
        <taxon>Oryzinae</taxon>
        <taxon>Oryza</taxon>
    </lineage>
</organism>
<name>A0A0D3FPE3_9ORYZ</name>
<evidence type="ECO:0000313" key="1">
    <source>
        <dbReference type="EnsemblPlants" id="OBART03G35060.1"/>
    </source>
</evidence>
<dbReference type="Gramene" id="OBART03G35060.1">
    <property type="protein sequence ID" value="OBART03G35060.1"/>
    <property type="gene ID" value="OBART03G35060"/>
</dbReference>
<dbReference type="InterPro" id="IPR003855">
    <property type="entry name" value="K+_transporter"/>
</dbReference>
<dbReference type="GO" id="GO:0015079">
    <property type="term" value="F:potassium ion transmembrane transporter activity"/>
    <property type="evidence" value="ECO:0007669"/>
    <property type="project" value="InterPro"/>
</dbReference>
<dbReference type="Proteomes" id="UP000026960">
    <property type="component" value="Chromosome 3"/>
</dbReference>
<sequence>MGLKVFTKIRSFGLLYNGIPFGRDDTAVSGRDTYQKMILAKYQVIPTGYQVISIGYQSLGVVYGKVAMAPLYVYRSVFAVLVVLCAADGSEGSTFALYFLICCRVRAGLLPCVSAGTTGEELAVAGLCVDDAAVGAVASPPMSAMCACWRGIVSCRGCCCCSGRAWSSIAPL</sequence>
<protein>
    <submittedName>
        <fullName evidence="1">Uncharacterized protein</fullName>
    </submittedName>
</protein>
<dbReference type="EnsemblPlants" id="OBART03G35060.1">
    <property type="protein sequence ID" value="OBART03G35060.1"/>
    <property type="gene ID" value="OBART03G35060"/>
</dbReference>
<evidence type="ECO:0000313" key="2">
    <source>
        <dbReference type="Proteomes" id="UP000026960"/>
    </source>
</evidence>
<reference evidence="1" key="2">
    <citation type="submission" date="2015-03" db="UniProtKB">
        <authorList>
            <consortium name="EnsemblPlants"/>
        </authorList>
    </citation>
    <scope>IDENTIFICATION</scope>
</reference>